<evidence type="ECO:0000313" key="2">
    <source>
        <dbReference type="EMBL" id="KAJ1357950.1"/>
    </source>
</evidence>
<keyword evidence="3" id="KW-1185">Reference proteome</keyword>
<evidence type="ECO:0000313" key="3">
    <source>
        <dbReference type="Proteomes" id="UP001196413"/>
    </source>
</evidence>
<dbReference type="Proteomes" id="UP001196413">
    <property type="component" value="Unassembled WGS sequence"/>
</dbReference>
<dbReference type="AlphaFoldDB" id="A0AAD5MH51"/>
<name>A0AAD5MH51_PARTN</name>
<feature type="region of interest" description="Disordered" evidence="1">
    <location>
        <begin position="1"/>
        <end position="45"/>
    </location>
</feature>
<evidence type="ECO:0000256" key="1">
    <source>
        <dbReference type="SAM" id="MobiDB-lite"/>
    </source>
</evidence>
<dbReference type="EMBL" id="JAHQIW010003268">
    <property type="protein sequence ID" value="KAJ1357950.1"/>
    <property type="molecule type" value="Genomic_DNA"/>
</dbReference>
<reference evidence="2" key="1">
    <citation type="submission" date="2021-06" db="EMBL/GenBank/DDBJ databases">
        <title>Parelaphostrongylus tenuis whole genome reference sequence.</title>
        <authorList>
            <person name="Garwood T.J."/>
            <person name="Larsen P.A."/>
            <person name="Fountain-Jones N.M."/>
            <person name="Garbe J.R."/>
            <person name="Macchietto M.G."/>
            <person name="Kania S.A."/>
            <person name="Gerhold R.W."/>
            <person name="Richards J.E."/>
            <person name="Wolf T.M."/>
        </authorList>
    </citation>
    <scope>NUCLEOTIDE SEQUENCE</scope>
    <source>
        <strain evidence="2">MNPRO001-30</strain>
        <tissue evidence="2">Meninges</tissue>
    </source>
</reference>
<organism evidence="2 3">
    <name type="scientific">Parelaphostrongylus tenuis</name>
    <name type="common">Meningeal worm</name>
    <dbReference type="NCBI Taxonomy" id="148309"/>
    <lineage>
        <taxon>Eukaryota</taxon>
        <taxon>Metazoa</taxon>
        <taxon>Ecdysozoa</taxon>
        <taxon>Nematoda</taxon>
        <taxon>Chromadorea</taxon>
        <taxon>Rhabditida</taxon>
        <taxon>Rhabditina</taxon>
        <taxon>Rhabditomorpha</taxon>
        <taxon>Strongyloidea</taxon>
        <taxon>Metastrongylidae</taxon>
        <taxon>Parelaphostrongylus</taxon>
    </lineage>
</organism>
<accession>A0AAD5MH51</accession>
<protein>
    <submittedName>
        <fullName evidence="2">Uncharacterized protein</fullName>
    </submittedName>
</protein>
<proteinExistence type="predicted"/>
<gene>
    <name evidence="2" type="ORF">KIN20_016226</name>
</gene>
<comment type="caution">
    <text evidence="2">The sequence shown here is derived from an EMBL/GenBank/DDBJ whole genome shotgun (WGS) entry which is preliminary data.</text>
</comment>
<sequence>MPRFNRNPFKRLETSTDSPSLFDESFTITNKKRTREEETPKPPTTKQLKLQFESVAGGKNKENTSTAYSLWMESNEESLRISSVEIQKIL</sequence>